<dbReference type="InterPro" id="IPR011009">
    <property type="entry name" value="Kinase-like_dom_sf"/>
</dbReference>
<dbReference type="InterPro" id="IPR050236">
    <property type="entry name" value="Ser_Thr_kinase_AGC"/>
</dbReference>
<reference evidence="10 11" key="1">
    <citation type="journal article" name="Sci. Rep.">
        <title>Telomere-to-telomere assembled and centromere annotated genomes of the two main subspecies of the button mushroom Agaricus bisporus reveal especially polymorphic chromosome ends.</title>
        <authorList>
            <person name="Sonnenberg A.S.M."/>
            <person name="Sedaghat-Telgerd N."/>
            <person name="Lavrijssen B."/>
            <person name="Ohm R.A."/>
            <person name="Hendrickx P.M."/>
            <person name="Scholtmeijer K."/>
            <person name="Baars J.J.P."/>
            <person name="van Peer A."/>
        </authorList>
    </citation>
    <scope>NUCLEOTIDE SEQUENCE [LARGE SCALE GENOMIC DNA]</scope>
    <source>
        <strain evidence="10 11">H119_p4</strain>
    </source>
</reference>
<comment type="catalytic activity">
    <reaction evidence="7">
        <text>L-threonyl-[protein] + ATP = O-phospho-L-threonyl-[protein] + ADP + H(+)</text>
        <dbReference type="Rhea" id="RHEA:46608"/>
        <dbReference type="Rhea" id="RHEA-COMP:11060"/>
        <dbReference type="Rhea" id="RHEA-COMP:11605"/>
        <dbReference type="ChEBI" id="CHEBI:15378"/>
        <dbReference type="ChEBI" id="CHEBI:30013"/>
        <dbReference type="ChEBI" id="CHEBI:30616"/>
        <dbReference type="ChEBI" id="CHEBI:61977"/>
        <dbReference type="ChEBI" id="CHEBI:456216"/>
        <dbReference type="EC" id="2.7.11.1"/>
    </reaction>
</comment>
<dbReference type="Pfam" id="PF00069">
    <property type="entry name" value="Pkinase"/>
    <property type="match status" value="1"/>
</dbReference>
<name>A0A8H7EXP8_AGABI</name>
<organism evidence="10 11">
    <name type="scientific">Agaricus bisporus var. burnettii</name>
    <dbReference type="NCBI Taxonomy" id="192524"/>
    <lineage>
        <taxon>Eukaryota</taxon>
        <taxon>Fungi</taxon>
        <taxon>Dikarya</taxon>
        <taxon>Basidiomycota</taxon>
        <taxon>Agaricomycotina</taxon>
        <taxon>Agaricomycetes</taxon>
        <taxon>Agaricomycetidae</taxon>
        <taxon>Agaricales</taxon>
        <taxon>Agaricineae</taxon>
        <taxon>Agaricaceae</taxon>
        <taxon>Agaricus</taxon>
    </lineage>
</organism>
<sequence>MIGGTPSLNAGRCGKSGHVRYLVIDATEERLEPLLDVLDRLIGSAVLAYSQESSETLAIRRYGHIFTQEIYDIFCKDEKVYAMHDYSPRKLDDTSLMDRFYLQHYPSHSGTSTRHLDPDGTFQRYTERIYEDILLSLRLLAAELALGLIFLHSRGIVHLDIKLGNISVTPAGHVQICDFTMAMALPNLLQRRHDPDLSELGSMNSRSNDISDSFSDCDCGSGQFGMITLDSKVIVTSKYAAPELLEPDDQGKIVFDTKADWWSLGSVLLELAYNTEDHQVIPDEGDFADFLCQTLSKDPQKRLNGFAAQSHPFFSFNADTWDEILDLRHPPCPGFPEGSLFGLPCVRDASESIHACFTDTSSLIQGGQGHGFASDIDVGEEDQESEVQPFPSTASLYQQDVARLDGNHFKFGNQSLGDFGPALEDSVLSPVYDLECDEDDSIIIIRSPCYDLTCSRISCVTCHGDWKELLKDEEVTLPQLEDGKTMVLDERDDLRGYKRFNRKRLARAIAKSAERVMIRISRYISTPFKC</sequence>
<dbReference type="GO" id="GO:0035556">
    <property type="term" value="P:intracellular signal transduction"/>
    <property type="evidence" value="ECO:0007669"/>
    <property type="project" value="TreeGrafter"/>
</dbReference>
<keyword evidence="3" id="KW-0808">Transferase</keyword>
<gene>
    <name evidence="10" type="ORF">Agabi119p4_8740</name>
</gene>
<evidence type="ECO:0000313" key="10">
    <source>
        <dbReference type="EMBL" id="KAF7762147.1"/>
    </source>
</evidence>
<dbReference type="PANTHER" id="PTHR24356:SF1">
    <property type="entry name" value="SERINE_THREONINE-PROTEIN KINASE GREATWALL"/>
    <property type="match status" value="1"/>
</dbReference>
<dbReference type="GO" id="GO:0004674">
    <property type="term" value="F:protein serine/threonine kinase activity"/>
    <property type="evidence" value="ECO:0007669"/>
    <property type="project" value="UniProtKB-KW"/>
</dbReference>
<evidence type="ECO:0000256" key="4">
    <source>
        <dbReference type="ARBA" id="ARBA00022741"/>
    </source>
</evidence>
<evidence type="ECO:0000256" key="3">
    <source>
        <dbReference type="ARBA" id="ARBA00022679"/>
    </source>
</evidence>
<comment type="catalytic activity">
    <reaction evidence="8">
        <text>L-seryl-[protein] + ATP = O-phospho-L-seryl-[protein] + ADP + H(+)</text>
        <dbReference type="Rhea" id="RHEA:17989"/>
        <dbReference type="Rhea" id="RHEA-COMP:9863"/>
        <dbReference type="Rhea" id="RHEA-COMP:11604"/>
        <dbReference type="ChEBI" id="CHEBI:15378"/>
        <dbReference type="ChEBI" id="CHEBI:29999"/>
        <dbReference type="ChEBI" id="CHEBI:30616"/>
        <dbReference type="ChEBI" id="CHEBI:83421"/>
        <dbReference type="ChEBI" id="CHEBI:456216"/>
        <dbReference type="EC" id="2.7.11.1"/>
    </reaction>
</comment>
<evidence type="ECO:0000256" key="8">
    <source>
        <dbReference type="ARBA" id="ARBA00048679"/>
    </source>
</evidence>
<keyword evidence="2" id="KW-0723">Serine/threonine-protein kinase</keyword>
<evidence type="ECO:0000256" key="7">
    <source>
        <dbReference type="ARBA" id="ARBA00047899"/>
    </source>
</evidence>
<dbReference type="EMBL" id="JABXXO010000012">
    <property type="protein sequence ID" value="KAF7762147.1"/>
    <property type="molecule type" value="Genomic_DNA"/>
</dbReference>
<dbReference type="AlphaFoldDB" id="A0A8H7EXP8"/>
<dbReference type="EC" id="2.7.11.1" evidence="1"/>
<dbReference type="InterPro" id="IPR000719">
    <property type="entry name" value="Prot_kinase_dom"/>
</dbReference>
<dbReference type="GO" id="GO:0005524">
    <property type="term" value="F:ATP binding"/>
    <property type="evidence" value="ECO:0007669"/>
    <property type="project" value="UniProtKB-KW"/>
</dbReference>
<evidence type="ECO:0000313" key="11">
    <source>
        <dbReference type="Proteomes" id="UP000629468"/>
    </source>
</evidence>
<dbReference type="SMART" id="SM00220">
    <property type="entry name" value="S_TKc"/>
    <property type="match status" value="1"/>
</dbReference>
<protein>
    <recommendedName>
        <fullName evidence="1">non-specific serine/threonine protein kinase</fullName>
        <ecNumber evidence="1">2.7.11.1</ecNumber>
    </recommendedName>
</protein>
<dbReference type="Gene3D" id="1.10.510.10">
    <property type="entry name" value="Transferase(Phosphotransferase) domain 1"/>
    <property type="match status" value="1"/>
</dbReference>
<comment type="caution">
    <text evidence="10">The sequence shown here is derived from an EMBL/GenBank/DDBJ whole genome shotgun (WGS) entry which is preliminary data.</text>
</comment>
<evidence type="ECO:0000256" key="6">
    <source>
        <dbReference type="ARBA" id="ARBA00022840"/>
    </source>
</evidence>
<keyword evidence="5" id="KW-0418">Kinase</keyword>
<evidence type="ECO:0000259" key="9">
    <source>
        <dbReference type="PROSITE" id="PS50011"/>
    </source>
</evidence>
<feature type="domain" description="Protein kinase" evidence="9">
    <location>
        <begin position="1"/>
        <end position="314"/>
    </location>
</feature>
<evidence type="ECO:0000256" key="1">
    <source>
        <dbReference type="ARBA" id="ARBA00012513"/>
    </source>
</evidence>
<evidence type="ECO:0000256" key="2">
    <source>
        <dbReference type="ARBA" id="ARBA00022527"/>
    </source>
</evidence>
<dbReference type="PANTHER" id="PTHR24356">
    <property type="entry name" value="SERINE/THREONINE-PROTEIN KINASE"/>
    <property type="match status" value="1"/>
</dbReference>
<proteinExistence type="predicted"/>
<dbReference type="Proteomes" id="UP000629468">
    <property type="component" value="Unassembled WGS sequence"/>
</dbReference>
<accession>A0A8H7EXP8</accession>
<dbReference type="SUPFAM" id="SSF56112">
    <property type="entry name" value="Protein kinase-like (PK-like)"/>
    <property type="match status" value="1"/>
</dbReference>
<keyword evidence="4" id="KW-0547">Nucleotide-binding</keyword>
<keyword evidence="6" id="KW-0067">ATP-binding</keyword>
<evidence type="ECO:0000256" key="5">
    <source>
        <dbReference type="ARBA" id="ARBA00022777"/>
    </source>
</evidence>
<dbReference type="PROSITE" id="PS50011">
    <property type="entry name" value="PROTEIN_KINASE_DOM"/>
    <property type="match status" value="1"/>
</dbReference>